<reference evidence="9" key="1">
    <citation type="journal article" date="2019" name="Nat. Commun.">
        <title>The genome of broomcorn millet.</title>
        <authorList>
            <person name="Zou C."/>
            <person name="Miki D."/>
            <person name="Li D."/>
            <person name="Tang Q."/>
            <person name="Xiao L."/>
            <person name="Rajput S."/>
            <person name="Deng P."/>
            <person name="Jia W."/>
            <person name="Huang R."/>
            <person name="Zhang M."/>
            <person name="Sun Y."/>
            <person name="Hu J."/>
            <person name="Fu X."/>
            <person name="Schnable P.S."/>
            <person name="Li F."/>
            <person name="Zhang H."/>
            <person name="Feng B."/>
            <person name="Zhu X."/>
            <person name="Liu R."/>
            <person name="Schnable J.C."/>
            <person name="Zhu J.-K."/>
            <person name="Zhang H."/>
        </authorList>
    </citation>
    <scope>NUCLEOTIDE SEQUENCE [LARGE SCALE GENOMIC DNA]</scope>
</reference>
<feature type="domain" description="PI3K/PI4K catalytic" evidence="7">
    <location>
        <begin position="1"/>
        <end position="196"/>
    </location>
</feature>
<comment type="similarity">
    <text evidence="1">Belongs to the PI3/PI4-kinase family. Type II PI4K subfamily.</text>
</comment>
<evidence type="ECO:0000256" key="6">
    <source>
        <dbReference type="ARBA" id="ARBA00022840"/>
    </source>
</evidence>
<evidence type="ECO:0000313" key="8">
    <source>
        <dbReference type="EMBL" id="RLM78606.1"/>
    </source>
</evidence>
<keyword evidence="4" id="KW-0547">Nucleotide-binding</keyword>
<dbReference type="PROSITE" id="PS50290">
    <property type="entry name" value="PI3_4_KINASE_3"/>
    <property type="match status" value="1"/>
</dbReference>
<dbReference type="STRING" id="4540.A0A3L6QGX5"/>
<evidence type="ECO:0000259" key="7">
    <source>
        <dbReference type="PROSITE" id="PS50290"/>
    </source>
</evidence>
<dbReference type="GO" id="GO:0004430">
    <property type="term" value="F:1-phosphatidylinositol 4-kinase activity"/>
    <property type="evidence" value="ECO:0007669"/>
    <property type="project" value="UniProtKB-EC"/>
</dbReference>
<dbReference type="GO" id="GO:0005524">
    <property type="term" value="F:ATP binding"/>
    <property type="evidence" value="ECO:0007669"/>
    <property type="project" value="UniProtKB-KW"/>
</dbReference>
<organism evidence="8 9">
    <name type="scientific">Panicum miliaceum</name>
    <name type="common">Proso millet</name>
    <name type="synonym">Broomcorn millet</name>
    <dbReference type="NCBI Taxonomy" id="4540"/>
    <lineage>
        <taxon>Eukaryota</taxon>
        <taxon>Viridiplantae</taxon>
        <taxon>Streptophyta</taxon>
        <taxon>Embryophyta</taxon>
        <taxon>Tracheophyta</taxon>
        <taxon>Spermatophyta</taxon>
        <taxon>Magnoliopsida</taxon>
        <taxon>Liliopsida</taxon>
        <taxon>Poales</taxon>
        <taxon>Poaceae</taxon>
        <taxon>PACMAD clade</taxon>
        <taxon>Panicoideae</taxon>
        <taxon>Panicodae</taxon>
        <taxon>Paniceae</taxon>
        <taxon>Panicinae</taxon>
        <taxon>Panicum</taxon>
        <taxon>Panicum sect. Panicum</taxon>
    </lineage>
</organism>
<name>A0A3L6QGX5_PANMI</name>
<evidence type="ECO:0000256" key="4">
    <source>
        <dbReference type="ARBA" id="ARBA00022741"/>
    </source>
</evidence>
<comment type="caution">
    <text evidence="8">The sequence shown here is derived from an EMBL/GenBank/DDBJ whole genome shotgun (WGS) entry which is preliminary data.</text>
</comment>
<dbReference type="Proteomes" id="UP000275267">
    <property type="component" value="Unassembled WGS sequence"/>
</dbReference>
<keyword evidence="3" id="KW-0808">Transferase</keyword>
<evidence type="ECO:0000313" key="9">
    <source>
        <dbReference type="Proteomes" id="UP000275267"/>
    </source>
</evidence>
<dbReference type="EMBL" id="PQIB02000012">
    <property type="protein sequence ID" value="RLM78606.1"/>
    <property type="molecule type" value="Genomic_DNA"/>
</dbReference>
<dbReference type="InterPro" id="IPR011009">
    <property type="entry name" value="Kinase-like_dom_sf"/>
</dbReference>
<dbReference type="PANTHER" id="PTHR45800">
    <property type="entry name" value="PHOSPHATIDYLINOSITOL 4-KINASE GAMMA"/>
    <property type="match status" value="1"/>
</dbReference>
<keyword evidence="5" id="KW-0418">Kinase</keyword>
<evidence type="ECO:0000256" key="5">
    <source>
        <dbReference type="ARBA" id="ARBA00022777"/>
    </source>
</evidence>
<sequence length="213" mass="23795">MDMIGATIAGLENGYHPVMSAEGSGGVYFMKDQSGESNIAVFKPIDEEPMAENSPRGLPLSVDGNILVCQDGDQMQLVPIDHGYCLPEKFEDCTFEWLYWPQAREPFSTETLAYIKSLDAGKDIALLKFHGWELTSQCARVLRVSTMLLKKGAERGLTPYDLGSIMCRETMNKESEIEALIEEAEDSVLPETSEETFLETVSEIMDRHLDNML</sequence>
<dbReference type="InterPro" id="IPR044571">
    <property type="entry name" value="P4KG1-8"/>
</dbReference>
<evidence type="ECO:0000256" key="3">
    <source>
        <dbReference type="ARBA" id="ARBA00022679"/>
    </source>
</evidence>
<gene>
    <name evidence="8" type="ORF">C2845_PM12G09890</name>
</gene>
<protein>
    <recommendedName>
        <fullName evidence="2">1-phosphatidylinositol 4-kinase</fullName>
        <ecNumber evidence="2">2.7.1.67</ecNumber>
    </recommendedName>
</protein>
<evidence type="ECO:0000256" key="2">
    <source>
        <dbReference type="ARBA" id="ARBA00012169"/>
    </source>
</evidence>
<dbReference type="EC" id="2.7.1.67" evidence="2"/>
<dbReference type="Pfam" id="PF00454">
    <property type="entry name" value="PI3_PI4_kinase"/>
    <property type="match status" value="1"/>
</dbReference>
<dbReference type="OrthoDB" id="5839at2759"/>
<accession>A0A3L6QGX5</accession>
<dbReference type="AlphaFoldDB" id="A0A3L6QGX5"/>
<evidence type="ECO:0000256" key="1">
    <source>
        <dbReference type="ARBA" id="ARBA00008941"/>
    </source>
</evidence>
<proteinExistence type="inferred from homology"/>
<keyword evidence="6" id="KW-0067">ATP-binding</keyword>
<dbReference type="InterPro" id="IPR000403">
    <property type="entry name" value="PI3/4_kinase_cat_dom"/>
</dbReference>
<keyword evidence="9" id="KW-1185">Reference proteome</keyword>
<dbReference type="SUPFAM" id="SSF56112">
    <property type="entry name" value="Protein kinase-like (PK-like)"/>
    <property type="match status" value="1"/>
</dbReference>
<dbReference type="PANTHER" id="PTHR45800:SF3">
    <property type="entry name" value="PHOSPHATIDYLINOSITOL 4-KINASE GAMMA 4"/>
    <property type="match status" value="1"/>
</dbReference>